<proteinExistence type="predicted"/>
<protein>
    <submittedName>
        <fullName evidence="1">Uncharacterized protein</fullName>
    </submittedName>
</protein>
<reference evidence="1 2" key="1">
    <citation type="submission" date="2009-02" db="EMBL/GenBank/DDBJ databases">
        <title>Draft genome sequence of Clostridium asparagiforme (DSM 15981).</title>
        <authorList>
            <person name="Sudarsanam P."/>
            <person name="Ley R."/>
            <person name="Guruge J."/>
            <person name="Turnbaugh P.J."/>
            <person name="Mahowald M."/>
            <person name="Liep D."/>
            <person name="Gordon J."/>
        </authorList>
    </citation>
    <scope>NUCLEOTIDE SEQUENCE [LARGE SCALE GENOMIC DNA]</scope>
    <source>
        <strain evidence="1 2">DSM 15981</strain>
    </source>
</reference>
<gene>
    <name evidence="1" type="ORF">CLOSTASPAR_03128</name>
</gene>
<evidence type="ECO:0000313" key="1">
    <source>
        <dbReference type="EMBL" id="EEG54806.1"/>
    </source>
</evidence>
<dbReference type="Proteomes" id="UP000004756">
    <property type="component" value="Unassembled WGS sequence"/>
</dbReference>
<dbReference type="HOGENOM" id="CLU_2750529_0_0_9"/>
<evidence type="ECO:0000313" key="2">
    <source>
        <dbReference type="Proteomes" id="UP000004756"/>
    </source>
</evidence>
<dbReference type="AlphaFoldDB" id="C0D1J0"/>
<name>C0D1J0_9FIRM</name>
<sequence length="70" mass="8193">MNFAKPPLLDKIGSGGFVNIFPMHMDKYFCSCYNDYIRNLAEEGRTYESDIECRICVPPVYERWHFHGGL</sequence>
<organism evidence="1 2">
    <name type="scientific">[Clostridium] asparagiforme DSM 15981</name>
    <dbReference type="NCBI Taxonomy" id="518636"/>
    <lineage>
        <taxon>Bacteria</taxon>
        <taxon>Bacillati</taxon>
        <taxon>Bacillota</taxon>
        <taxon>Clostridia</taxon>
        <taxon>Lachnospirales</taxon>
        <taxon>Lachnospiraceae</taxon>
        <taxon>Enterocloster</taxon>
    </lineage>
</organism>
<dbReference type="EMBL" id="ACCJ01000224">
    <property type="protein sequence ID" value="EEG54806.1"/>
    <property type="molecule type" value="Genomic_DNA"/>
</dbReference>
<accession>C0D1J0</accession>
<keyword evidence="2" id="KW-1185">Reference proteome</keyword>
<comment type="caution">
    <text evidence="1">The sequence shown here is derived from an EMBL/GenBank/DDBJ whole genome shotgun (WGS) entry which is preliminary data.</text>
</comment>